<accession>A0AAV4MBU2</accession>
<reference evidence="1 2" key="1">
    <citation type="submission" date="2021-06" db="EMBL/GenBank/DDBJ databases">
        <title>Caerostris extrusa draft genome.</title>
        <authorList>
            <person name="Kono N."/>
            <person name="Arakawa K."/>
        </authorList>
    </citation>
    <scope>NUCLEOTIDE SEQUENCE [LARGE SCALE GENOMIC DNA]</scope>
</reference>
<dbReference type="Proteomes" id="UP001054945">
    <property type="component" value="Unassembled WGS sequence"/>
</dbReference>
<sequence length="123" mass="14279">MVTWIAEIRKSEILLFMSDTGVLRGCMKGLLPYEKFHVKAFFAGKKKGKPGAFHLQITEQHSAKRRKTHQNKSALKCTKAFSYQSCIVRFYSIPAPRFYPDPTEPFKKTDTCINRNRRQLPCH</sequence>
<gene>
    <name evidence="1" type="ORF">CEXT_15631</name>
</gene>
<organism evidence="1 2">
    <name type="scientific">Caerostris extrusa</name>
    <name type="common">Bark spider</name>
    <name type="synonym">Caerostris bankana</name>
    <dbReference type="NCBI Taxonomy" id="172846"/>
    <lineage>
        <taxon>Eukaryota</taxon>
        <taxon>Metazoa</taxon>
        <taxon>Ecdysozoa</taxon>
        <taxon>Arthropoda</taxon>
        <taxon>Chelicerata</taxon>
        <taxon>Arachnida</taxon>
        <taxon>Araneae</taxon>
        <taxon>Araneomorphae</taxon>
        <taxon>Entelegynae</taxon>
        <taxon>Araneoidea</taxon>
        <taxon>Araneidae</taxon>
        <taxon>Caerostris</taxon>
    </lineage>
</organism>
<comment type="caution">
    <text evidence="1">The sequence shown here is derived from an EMBL/GenBank/DDBJ whole genome shotgun (WGS) entry which is preliminary data.</text>
</comment>
<evidence type="ECO:0000313" key="2">
    <source>
        <dbReference type="Proteomes" id="UP001054945"/>
    </source>
</evidence>
<keyword evidence="2" id="KW-1185">Reference proteome</keyword>
<proteinExistence type="predicted"/>
<evidence type="ECO:0000313" key="1">
    <source>
        <dbReference type="EMBL" id="GIX69864.1"/>
    </source>
</evidence>
<dbReference type="AlphaFoldDB" id="A0AAV4MBU2"/>
<protein>
    <submittedName>
        <fullName evidence="1">Uncharacterized protein</fullName>
    </submittedName>
</protein>
<dbReference type="EMBL" id="BPLR01002091">
    <property type="protein sequence ID" value="GIX69864.1"/>
    <property type="molecule type" value="Genomic_DNA"/>
</dbReference>
<name>A0AAV4MBU2_CAEEX</name>